<dbReference type="Proteomes" id="UP000828251">
    <property type="component" value="Unassembled WGS sequence"/>
</dbReference>
<gene>
    <name evidence="1" type="ORF">J1N35_029125</name>
</gene>
<protein>
    <submittedName>
        <fullName evidence="1">Uncharacterized protein</fullName>
    </submittedName>
</protein>
<dbReference type="EMBL" id="JAIQCV010000009">
    <property type="protein sequence ID" value="KAH1064138.1"/>
    <property type="molecule type" value="Genomic_DNA"/>
</dbReference>
<accession>A0A9D3UXK3</accession>
<name>A0A9D3UXK3_9ROSI</name>
<reference evidence="1 2" key="1">
    <citation type="journal article" date="2021" name="Plant Biotechnol. J.">
        <title>Multi-omics assisted identification of the key and species-specific regulatory components of drought-tolerant mechanisms in Gossypium stocksii.</title>
        <authorList>
            <person name="Yu D."/>
            <person name="Ke L."/>
            <person name="Zhang D."/>
            <person name="Wu Y."/>
            <person name="Sun Y."/>
            <person name="Mei J."/>
            <person name="Sun J."/>
            <person name="Sun Y."/>
        </authorList>
    </citation>
    <scope>NUCLEOTIDE SEQUENCE [LARGE SCALE GENOMIC DNA]</scope>
    <source>
        <strain evidence="2">cv. E1</strain>
        <tissue evidence="1">Leaf</tissue>
    </source>
</reference>
<proteinExistence type="predicted"/>
<dbReference type="AlphaFoldDB" id="A0A9D3UXK3"/>
<comment type="caution">
    <text evidence="1">The sequence shown here is derived from an EMBL/GenBank/DDBJ whole genome shotgun (WGS) entry which is preliminary data.</text>
</comment>
<keyword evidence="2" id="KW-1185">Reference proteome</keyword>
<organism evidence="1 2">
    <name type="scientific">Gossypium stocksii</name>
    <dbReference type="NCBI Taxonomy" id="47602"/>
    <lineage>
        <taxon>Eukaryota</taxon>
        <taxon>Viridiplantae</taxon>
        <taxon>Streptophyta</taxon>
        <taxon>Embryophyta</taxon>
        <taxon>Tracheophyta</taxon>
        <taxon>Spermatophyta</taxon>
        <taxon>Magnoliopsida</taxon>
        <taxon>eudicotyledons</taxon>
        <taxon>Gunneridae</taxon>
        <taxon>Pentapetalae</taxon>
        <taxon>rosids</taxon>
        <taxon>malvids</taxon>
        <taxon>Malvales</taxon>
        <taxon>Malvaceae</taxon>
        <taxon>Malvoideae</taxon>
        <taxon>Gossypium</taxon>
    </lineage>
</organism>
<evidence type="ECO:0000313" key="2">
    <source>
        <dbReference type="Proteomes" id="UP000828251"/>
    </source>
</evidence>
<sequence>MGPLLPKPILGKSGSEEIGTFNLFSSPFLDVGELSDREWLFRCSKGDASFGLTMVVVIKQPINNYNRCRVDLNLTSTSVETSTLPLKVLLCPPRC</sequence>
<evidence type="ECO:0000313" key="1">
    <source>
        <dbReference type="EMBL" id="KAH1064138.1"/>
    </source>
</evidence>